<reference evidence="2" key="1">
    <citation type="submission" date="2020-09" db="EMBL/GenBank/DDBJ databases">
        <title>Genome-Enabled Discovery of Anthraquinone Biosynthesis in Senna tora.</title>
        <authorList>
            <person name="Kang S.-H."/>
            <person name="Pandey R.P."/>
            <person name="Lee C.-M."/>
            <person name="Sim J.-S."/>
            <person name="Jeong J.-T."/>
            <person name="Choi B.-S."/>
            <person name="Jung M."/>
            <person name="Ginzburg D."/>
            <person name="Zhao K."/>
            <person name="Won S.Y."/>
            <person name="Oh T.-J."/>
            <person name="Yu Y."/>
            <person name="Kim N.-H."/>
            <person name="Lee O.R."/>
            <person name="Lee T.-H."/>
            <person name="Bashyal P."/>
            <person name="Kim T.-S."/>
            <person name="Lee W.-H."/>
            <person name="Kawkins C."/>
            <person name="Kim C.-K."/>
            <person name="Kim J.S."/>
            <person name="Ahn B.O."/>
            <person name="Rhee S.Y."/>
            <person name="Sohng J.K."/>
        </authorList>
    </citation>
    <scope>NUCLEOTIDE SEQUENCE</scope>
    <source>
        <tissue evidence="2">Leaf</tissue>
    </source>
</reference>
<name>A0A834XGL8_9FABA</name>
<feature type="region of interest" description="Disordered" evidence="1">
    <location>
        <begin position="86"/>
        <end position="112"/>
    </location>
</feature>
<accession>A0A834XGL8</accession>
<evidence type="ECO:0000313" key="2">
    <source>
        <dbReference type="EMBL" id="KAF7843994.1"/>
    </source>
</evidence>
<sequence length="171" mass="19322">MATSTSYLIFPRNPSSDVIPLPTTPPPSKKQNGRHQSHPLAPATVDSCTTTKSDQKHRPTHPSEAAWHQYRETEYRENRGLLLKENHDPLSGEISGEEPGVSDSEGSGRELRRRRNLWRQATSLGQRAMRTQNPSRALRWPRQHTSIMMHFSGSGCIQSRKVEATRSCQGR</sequence>
<dbReference type="EMBL" id="JAAIUW010000001">
    <property type="protein sequence ID" value="KAF7843994.1"/>
    <property type="molecule type" value="Genomic_DNA"/>
</dbReference>
<evidence type="ECO:0000256" key="1">
    <source>
        <dbReference type="SAM" id="MobiDB-lite"/>
    </source>
</evidence>
<dbReference type="AlphaFoldDB" id="A0A834XGL8"/>
<gene>
    <name evidence="2" type="ORF">G2W53_000899</name>
</gene>
<comment type="caution">
    <text evidence="2">The sequence shown here is derived from an EMBL/GenBank/DDBJ whole genome shotgun (WGS) entry which is preliminary data.</text>
</comment>
<dbReference type="Proteomes" id="UP000634136">
    <property type="component" value="Unassembled WGS sequence"/>
</dbReference>
<protein>
    <submittedName>
        <fullName evidence="2">Uncharacterized protein</fullName>
    </submittedName>
</protein>
<organism evidence="2 3">
    <name type="scientific">Senna tora</name>
    <dbReference type="NCBI Taxonomy" id="362788"/>
    <lineage>
        <taxon>Eukaryota</taxon>
        <taxon>Viridiplantae</taxon>
        <taxon>Streptophyta</taxon>
        <taxon>Embryophyta</taxon>
        <taxon>Tracheophyta</taxon>
        <taxon>Spermatophyta</taxon>
        <taxon>Magnoliopsida</taxon>
        <taxon>eudicotyledons</taxon>
        <taxon>Gunneridae</taxon>
        <taxon>Pentapetalae</taxon>
        <taxon>rosids</taxon>
        <taxon>fabids</taxon>
        <taxon>Fabales</taxon>
        <taxon>Fabaceae</taxon>
        <taxon>Caesalpinioideae</taxon>
        <taxon>Cassia clade</taxon>
        <taxon>Senna</taxon>
    </lineage>
</organism>
<feature type="region of interest" description="Disordered" evidence="1">
    <location>
        <begin position="1"/>
        <end position="71"/>
    </location>
</feature>
<proteinExistence type="predicted"/>
<keyword evidence="3" id="KW-1185">Reference proteome</keyword>
<evidence type="ECO:0000313" key="3">
    <source>
        <dbReference type="Proteomes" id="UP000634136"/>
    </source>
</evidence>